<evidence type="ECO:0000313" key="11">
    <source>
        <dbReference type="EMBL" id="ORY48476.1"/>
    </source>
</evidence>
<name>A0A1Y2CNF7_9FUNG</name>
<dbReference type="PANTHER" id="PTHR48052">
    <property type="entry name" value="UNNAMED PRODUCT"/>
    <property type="match status" value="1"/>
</dbReference>
<keyword evidence="7" id="KW-0675">Receptor</keyword>
<dbReference type="PANTHER" id="PTHR48052:SF8">
    <property type="entry name" value="LRR RECEPTOR-LIKE SERINE_THREONINE-PROTEIN KINASE FLS2"/>
    <property type="match status" value="1"/>
</dbReference>
<evidence type="ECO:0000256" key="2">
    <source>
        <dbReference type="ARBA" id="ARBA00022475"/>
    </source>
</evidence>
<dbReference type="Gene3D" id="3.80.10.10">
    <property type="entry name" value="Ribonuclease Inhibitor"/>
    <property type="match status" value="1"/>
</dbReference>
<dbReference type="Pfam" id="PF00560">
    <property type="entry name" value="LRR_1"/>
    <property type="match status" value="1"/>
</dbReference>
<comment type="subcellular location">
    <subcellularLocation>
        <location evidence="1">Cell membrane</location>
    </subcellularLocation>
    <subcellularLocation>
        <location evidence="9">Endomembrane system</location>
        <topology evidence="9">Single-pass membrane protein</topology>
    </subcellularLocation>
</comment>
<dbReference type="InterPro" id="IPR001611">
    <property type="entry name" value="Leu-rich_rpt"/>
</dbReference>
<dbReference type="Proteomes" id="UP000193642">
    <property type="component" value="Unassembled WGS sequence"/>
</dbReference>
<dbReference type="STRING" id="329046.A0A1Y2CNF7"/>
<keyword evidence="4" id="KW-0732">Signal</keyword>
<evidence type="ECO:0000313" key="12">
    <source>
        <dbReference type="Proteomes" id="UP000193642"/>
    </source>
</evidence>
<keyword evidence="3" id="KW-0812">Transmembrane</keyword>
<organism evidence="11 12">
    <name type="scientific">Rhizoclosmatium globosum</name>
    <dbReference type="NCBI Taxonomy" id="329046"/>
    <lineage>
        <taxon>Eukaryota</taxon>
        <taxon>Fungi</taxon>
        <taxon>Fungi incertae sedis</taxon>
        <taxon>Chytridiomycota</taxon>
        <taxon>Chytridiomycota incertae sedis</taxon>
        <taxon>Chytridiomycetes</taxon>
        <taxon>Chytridiales</taxon>
        <taxon>Chytriomycetaceae</taxon>
        <taxon>Rhizoclosmatium</taxon>
    </lineage>
</organism>
<evidence type="ECO:0000256" key="10">
    <source>
        <dbReference type="SAM" id="MobiDB-lite"/>
    </source>
</evidence>
<reference evidence="11 12" key="1">
    <citation type="submission" date="2016-07" db="EMBL/GenBank/DDBJ databases">
        <title>Pervasive Adenine N6-methylation of Active Genes in Fungi.</title>
        <authorList>
            <consortium name="DOE Joint Genome Institute"/>
            <person name="Mondo S.J."/>
            <person name="Dannebaum R.O."/>
            <person name="Kuo R.C."/>
            <person name="Labutti K."/>
            <person name="Haridas S."/>
            <person name="Kuo A."/>
            <person name="Salamov A."/>
            <person name="Ahrendt S.R."/>
            <person name="Lipzen A."/>
            <person name="Sullivan W."/>
            <person name="Andreopoulos W.B."/>
            <person name="Clum A."/>
            <person name="Lindquist E."/>
            <person name="Daum C."/>
            <person name="Ramamoorthy G.K."/>
            <person name="Gryganskyi A."/>
            <person name="Culley D."/>
            <person name="Magnuson J.K."/>
            <person name="James T.Y."/>
            <person name="O'Malley M.A."/>
            <person name="Stajich J.E."/>
            <person name="Spatafora J.W."/>
            <person name="Visel A."/>
            <person name="Grigoriev I.V."/>
        </authorList>
    </citation>
    <scope>NUCLEOTIDE SEQUENCE [LARGE SCALE GENOMIC DNA]</scope>
    <source>
        <strain evidence="11 12">JEL800</strain>
    </source>
</reference>
<keyword evidence="2" id="KW-1003">Cell membrane</keyword>
<keyword evidence="6" id="KW-0472">Membrane</keyword>
<evidence type="ECO:0000256" key="5">
    <source>
        <dbReference type="ARBA" id="ARBA00022989"/>
    </source>
</evidence>
<evidence type="ECO:0000256" key="7">
    <source>
        <dbReference type="ARBA" id="ARBA00023170"/>
    </source>
</evidence>
<evidence type="ECO:0000256" key="3">
    <source>
        <dbReference type="ARBA" id="ARBA00022692"/>
    </source>
</evidence>
<evidence type="ECO:0000256" key="8">
    <source>
        <dbReference type="ARBA" id="ARBA00023180"/>
    </source>
</evidence>
<dbReference type="EMBL" id="MCGO01000011">
    <property type="protein sequence ID" value="ORY48476.1"/>
    <property type="molecule type" value="Genomic_DNA"/>
</dbReference>
<evidence type="ECO:0000256" key="4">
    <source>
        <dbReference type="ARBA" id="ARBA00022729"/>
    </source>
</evidence>
<comment type="caution">
    <text evidence="11">The sequence shown here is derived from an EMBL/GenBank/DDBJ whole genome shotgun (WGS) entry which is preliminary data.</text>
</comment>
<feature type="region of interest" description="Disordered" evidence="10">
    <location>
        <begin position="698"/>
        <end position="787"/>
    </location>
</feature>
<feature type="compositionally biased region" description="Gly residues" evidence="10">
    <location>
        <begin position="706"/>
        <end position="721"/>
    </location>
</feature>
<dbReference type="InterPro" id="IPR032675">
    <property type="entry name" value="LRR_dom_sf"/>
</dbReference>
<keyword evidence="12" id="KW-1185">Reference proteome</keyword>
<keyword evidence="8" id="KW-0325">Glycoprotein</keyword>
<accession>A0A1Y2CNF7</accession>
<keyword evidence="5" id="KW-1133">Transmembrane helix</keyword>
<feature type="compositionally biased region" description="Low complexity" evidence="10">
    <location>
        <begin position="725"/>
        <end position="784"/>
    </location>
</feature>
<sequence>MVAANDCALAKSSWPEFFGAIDSSACCSSDGTVSGVNCPPGPNALAQDNPCVVQCQNSSITLIKIIYRRTSSFPDLSGLTQLTSLDIESDLIGTVPTVWPPALRALSLNCLSLIGPFPAFNQITALTFLFVANTQLSGPLPALPTTITFLHLANNRNIGIITELPTAVETLNLLSTGTGTLPSLKPLKRLQSLEILLCNFTGAFPELPSSLPRFTVEDTNFTGPLPKLPDSLQTFSITRTLQTGPIPNLPSSLQAIRIDGVQLSGSLPFWESLSNLNSISISGVNISGIIPTLPSNLTALVIYNSLITGSIPPLPPRLMDLVLDYNQLSGKIPTLPSSLGLLSLSNNNLNGTIPDIHNLRDMDLSNNQFSGTIPPSITLELVNQHQILLDGNCFSNAAAYNITNVCPSANVIMSENAIYALSDNEYVDKAKAFKLTIVPACMMPCQNNIPGYSSLDSDTTALNTTCLAIDSNPDSLKAFTDCAGHLSECSDTVSTGTQKALIFVNLLSALCKQYTQPSPEVLVTNTTISFSFNQTGISLFGFQAFVSTANGTFVAGSKFDIFAKPLGVPASAHRKRDNLEAQTISIPCDSKASSLHLKYVAEDSTAYISDANKLGHYKQRDIDLTVSGTGCQHDTAIPIKTTAAVVVPVLTTDVIISPPSTTTAVIVVTTTIAIPPQPATEIIAPPVVTTTILLPPKTIPDTSNSGTGGSNSGSGYFGNQGGIPVNSADNGGSNGNTSNGTVGADSQSGNTAESTSGNTSTGNASAGNMAANSGNGQNSNASPNTGLLQVPSAKAQTIVASVLSISSSFGPVDATELQNSLVSVEKDIVPGAPLVTVAAPSFPKANGGMNKIVLSVDSNSFKFPSSSGQVQTYNEASSSGSGTVSTAQGATVTIVLTLPDSVNTVLYGFQLSDASDNFIISVFKADDSRTPLATISYSVQAQGAKRDGGKITVVMGVAKVRATVTASAVTVVAPAKTFGSVDAQVLITSGAFLKSLQMAIPLLWLIL</sequence>
<dbReference type="SUPFAM" id="SSF52058">
    <property type="entry name" value="L domain-like"/>
    <property type="match status" value="2"/>
</dbReference>
<protein>
    <recommendedName>
        <fullName evidence="13">L domain-like protein</fullName>
    </recommendedName>
</protein>
<proteinExistence type="predicted"/>
<gene>
    <name evidence="11" type="ORF">BCR33DRAFT_714249</name>
</gene>
<dbReference type="OrthoDB" id="259231at2759"/>
<dbReference type="AlphaFoldDB" id="A0A1Y2CNF7"/>
<dbReference type="GO" id="GO:0005886">
    <property type="term" value="C:plasma membrane"/>
    <property type="evidence" value="ECO:0007669"/>
    <property type="project" value="UniProtKB-SubCell"/>
</dbReference>
<evidence type="ECO:0000256" key="9">
    <source>
        <dbReference type="ARBA" id="ARBA00037847"/>
    </source>
</evidence>
<evidence type="ECO:0000256" key="1">
    <source>
        <dbReference type="ARBA" id="ARBA00004236"/>
    </source>
</evidence>
<evidence type="ECO:0000256" key="6">
    <source>
        <dbReference type="ARBA" id="ARBA00023136"/>
    </source>
</evidence>
<dbReference type="GO" id="GO:0012505">
    <property type="term" value="C:endomembrane system"/>
    <property type="evidence" value="ECO:0007669"/>
    <property type="project" value="UniProtKB-SubCell"/>
</dbReference>
<evidence type="ECO:0008006" key="13">
    <source>
        <dbReference type="Google" id="ProtNLM"/>
    </source>
</evidence>